<dbReference type="EMBL" id="CP115174">
    <property type="protein sequence ID" value="WBO21733.1"/>
    <property type="molecule type" value="Genomic_DNA"/>
</dbReference>
<feature type="transmembrane region" description="Helical" evidence="1">
    <location>
        <begin position="87"/>
        <end position="107"/>
    </location>
</feature>
<accession>A0ABY7NM75</accession>
<organism evidence="3 4">
    <name type="scientific">Sphingomonas abietis</name>
    <dbReference type="NCBI Taxonomy" id="3012344"/>
    <lineage>
        <taxon>Bacteria</taxon>
        <taxon>Pseudomonadati</taxon>
        <taxon>Pseudomonadota</taxon>
        <taxon>Alphaproteobacteria</taxon>
        <taxon>Sphingomonadales</taxon>
        <taxon>Sphingomonadaceae</taxon>
        <taxon>Sphingomonas</taxon>
    </lineage>
</organism>
<evidence type="ECO:0000313" key="4">
    <source>
        <dbReference type="Proteomes" id="UP001210865"/>
    </source>
</evidence>
<keyword evidence="1" id="KW-0812">Transmembrane</keyword>
<dbReference type="RefSeq" id="WP_270076381.1">
    <property type="nucleotide sequence ID" value="NZ_CP115174.1"/>
</dbReference>
<dbReference type="Proteomes" id="UP001210865">
    <property type="component" value="Chromosome"/>
</dbReference>
<keyword evidence="1" id="KW-1133">Transmembrane helix</keyword>
<keyword evidence="4" id="KW-1185">Reference proteome</keyword>
<dbReference type="PIRSF" id="PIRSF018266">
    <property type="entry name" value="FecR"/>
    <property type="match status" value="1"/>
</dbReference>
<evidence type="ECO:0000259" key="2">
    <source>
        <dbReference type="Pfam" id="PF04773"/>
    </source>
</evidence>
<dbReference type="PANTHER" id="PTHR30273:SF2">
    <property type="entry name" value="PROTEIN FECR"/>
    <property type="match status" value="1"/>
</dbReference>
<dbReference type="PANTHER" id="PTHR30273">
    <property type="entry name" value="PERIPLASMIC SIGNAL SENSOR AND SIGMA FACTOR ACTIVATOR FECR-RELATED"/>
    <property type="match status" value="1"/>
</dbReference>
<dbReference type="InterPro" id="IPR006860">
    <property type="entry name" value="FecR"/>
</dbReference>
<dbReference type="Pfam" id="PF04773">
    <property type="entry name" value="FecR"/>
    <property type="match status" value="1"/>
</dbReference>
<sequence>MTDSRKSADLQALDWAILADDPTFTDWPALKAWLAADPDHPVLFDRATIAVEEAASAVSAAPRERLTLVADNPEPLVRRQDRASPRWWPAGIAASLVAAVGLTVWLGQGTHTPAMQEIATRPGEVRVVVLDGVTVTLNGDSALRAPAGSPREVVLARGEASFDVVHDAERPFAVRVGDAVVRDIGTRFDVLRDEQGITVAVAEGSVEVASGGAKVPVRAGERTVVAANEAPSAPQAVAPSTVTGWQTGQLIYDDATLDRIIADVRRRTGLAIRLAPALEHRRFAGSLNVAGPPETVIARLEEVLAVSAQKDGAGWLLVSRQGGRR</sequence>
<feature type="domain" description="FecR protein" evidence="2">
    <location>
        <begin position="118"/>
        <end position="207"/>
    </location>
</feature>
<evidence type="ECO:0000256" key="1">
    <source>
        <dbReference type="SAM" id="Phobius"/>
    </source>
</evidence>
<proteinExistence type="predicted"/>
<dbReference type="InterPro" id="IPR012373">
    <property type="entry name" value="Ferrdict_sens_TM"/>
</dbReference>
<evidence type="ECO:0000313" key="3">
    <source>
        <dbReference type="EMBL" id="WBO21733.1"/>
    </source>
</evidence>
<reference evidence="3 4" key="1">
    <citation type="submission" date="2022-12" db="EMBL/GenBank/DDBJ databases">
        <title>Sphingomonas abieness sp. nov., an endophytic bacterium isolated from Abies koreana.</title>
        <authorList>
            <person name="Jiang L."/>
            <person name="Lee J."/>
        </authorList>
    </citation>
    <scope>NUCLEOTIDE SEQUENCE [LARGE SCALE GENOMIC DNA]</scope>
    <source>
        <strain evidence="4">PAMB 00755</strain>
    </source>
</reference>
<dbReference type="Gene3D" id="2.60.120.1440">
    <property type="match status" value="1"/>
</dbReference>
<name>A0ABY7NM75_9SPHN</name>
<protein>
    <submittedName>
        <fullName evidence="3">FecR domain-containing protein</fullName>
    </submittedName>
</protein>
<gene>
    <name evidence="3" type="ORF">PBT88_16400</name>
</gene>
<keyword evidence="1" id="KW-0472">Membrane</keyword>